<dbReference type="PANTHER" id="PTHR37984">
    <property type="entry name" value="PROTEIN CBG26694"/>
    <property type="match status" value="1"/>
</dbReference>
<evidence type="ECO:0000313" key="1">
    <source>
        <dbReference type="EMBL" id="KAK9737726.1"/>
    </source>
</evidence>
<organism evidence="1 2">
    <name type="scientific">Popillia japonica</name>
    <name type="common">Japanese beetle</name>
    <dbReference type="NCBI Taxonomy" id="7064"/>
    <lineage>
        <taxon>Eukaryota</taxon>
        <taxon>Metazoa</taxon>
        <taxon>Ecdysozoa</taxon>
        <taxon>Arthropoda</taxon>
        <taxon>Hexapoda</taxon>
        <taxon>Insecta</taxon>
        <taxon>Pterygota</taxon>
        <taxon>Neoptera</taxon>
        <taxon>Endopterygota</taxon>
        <taxon>Coleoptera</taxon>
        <taxon>Polyphaga</taxon>
        <taxon>Scarabaeiformia</taxon>
        <taxon>Scarabaeidae</taxon>
        <taxon>Rutelinae</taxon>
        <taxon>Popillia</taxon>
    </lineage>
</organism>
<name>A0AAW1LVI4_POPJA</name>
<protein>
    <recommendedName>
        <fullName evidence="3">Integrase catalytic domain-containing protein</fullName>
    </recommendedName>
</protein>
<dbReference type="GO" id="GO:0003676">
    <property type="term" value="F:nucleic acid binding"/>
    <property type="evidence" value="ECO:0007669"/>
    <property type="project" value="InterPro"/>
</dbReference>
<dbReference type="InterPro" id="IPR050951">
    <property type="entry name" value="Retrovirus_Pol_polyprotein"/>
</dbReference>
<proteinExistence type="predicted"/>
<accession>A0AAW1LVI4</accession>
<dbReference type="SUPFAM" id="SSF53098">
    <property type="entry name" value="Ribonuclease H-like"/>
    <property type="match status" value="1"/>
</dbReference>
<dbReference type="Proteomes" id="UP001458880">
    <property type="component" value="Unassembled WGS sequence"/>
</dbReference>
<dbReference type="InterPro" id="IPR012337">
    <property type="entry name" value="RNaseH-like_sf"/>
</dbReference>
<dbReference type="PANTHER" id="PTHR37984:SF5">
    <property type="entry name" value="PROTEIN NYNRIN-LIKE"/>
    <property type="match status" value="1"/>
</dbReference>
<evidence type="ECO:0008006" key="3">
    <source>
        <dbReference type="Google" id="ProtNLM"/>
    </source>
</evidence>
<gene>
    <name evidence="1" type="ORF">QE152_g10505</name>
</gene>
<reference evidence="1 2" key="1">
    <citation type="journal article" date="2024" name="BMC Genomics">
        <title>De novo assembly and annotation of Popillia japonica's genome with initial clues to its potential as an invasive pest.</title>
        <authorList>
            <person name="Cucini C."/>
            <person name="Boschi S."/>
            <person name="Funari R."/>
            <person name="Cardaioli E."/>
            <person name="Iannotti N."/>
            <person name="Marturano G."/>
            <person name="Paoli F."/>
            <person name="Bruttini M."/>
            <person name="Carapelli A."/>
            <person name="Frati F."/>
            <person name="Nardi F."/>
        </authorList>
    </citation>
    <scope>NUCLEOTIDE SEQUENCE [LARGE SCALE GENOMIC DNA]</scope>
    <source>
        <strain evidence="1">DMR45628</strain>
    </source>
</reference>
<comment type="caution">
    <text evidence="1">The sequence shown here is derived from an EMBL/GenBank/DDBJ whole genome shotgun (WGS) entry which is preliminary data.</text>
</comment>
<keyword evidence="2" id="KW-1185">Reference proteome</keyword>
<dbReference type="Gene3D" id="3.30.420.10">
    <property type="entry name" value="Ribonuclease H-like superfamily/Ribonuclease H"/>
    <property type="match status" value="1"/>
</dbReference>
<sequence length="264" mass="30355">MDSQIESFISRCGLCQIHQSKNVKEPLIAQDIPMLAFSKVGCDILELGGKYYTAKSSREIIKFWLEVFSRFGIPKTIICDNVPFNSYECKQFANTYNFEIITSSPNYPKGHGPNYPKGHGLAEKAVHICKNILKKSANEQQVLLSLLEYRNSKIKDLDFTPSQLLQNRRCRTKLPITDTLLKPKLNDGLEMQFQNKIENYRNHYNKTAKPKKEFKVLDKVLFWTDGRYKPAPLDLPKTAHHVNNGLGLLSNKLIQFQNEMSLGW</sequence>
<dbReference type="AlphaFoldDB" id="A0AAW1LVI4"/>
<dbReference type="InterPro" id="IPR036397">
    <property type="entry name" value="RNaseH_sf"/>
</dbReference>
<dbReference type="EMBL" id="JASPKY010000096">
    <property type="protein sequence ID" value="KAK9737726.1"/>
    <property type="molecule type" value="Genomic_DNA"/>
</dbReference>
<evidence type="ECO:0000313" key="2">
    <source>
        <dbReference type="Proteomes" id="UP001458880"/>
    </source>
</evidence>